<dbReference type="InterPro" id="IPR026791">
    <property type="entry name" value="DOCK"/>
</dbReference>
<dbReference type="AlphaFoldDB" id="A0A7J7V2K2"/>
<dbReference type="InterPro" id="IPR043161">
    <property type="entry name" value="DOCK_C_lobe_A"/>
</dbReference>
<accession>A0A7J7V2K2</accession>
<dbReference type="GO" id="GO:0031267">
    <property type="term" value="F:small GTPase binding"/>
    <property type="evidence" value="ECO:0007669"/>
    <property type="project" value="TreeGrafter"/>
</dbReference>
<feature type="domain" description="DOCKER" evidence="2">
    <location>
        <begin position="32"/>
        <end position="286"/>
    </location>
</feature>
<dbReference type="GO" id="GO:0007264">
    <property type="term" value="P:small GTPase-mediated signal transduction"/>
    <property type="evidence" value="ECO:0007669"/>
    <property type="project" value="InterPro"/>
</dbReference>
<proteinExistence type="inferred from homology"/>
<comment type="similarity">
    <text evidence="1">Belongs to the DOCK family.</text>
</comment>
<reference evidence="3 4" key="1">
    <citation type="journal article" date="2020" name="Nature">
        <title>Six reference-quality genomes reveal evolution of bat adaptations.</title>
        <authorList>
            <person name="Jebb D."/>
            <person name="Huang Z."/>
            <person name="Pippel M."/>
            <person name="Hughes G.M."/>
            <person name="Lavrichenko K."/>
            <person name="Devanna P."/>
            <person name="Winkler S."/>
            <person name="Jermiin L.S."/>
            <person name="Skirmuntt E.C."/>
            <person name="Katzourakis A."/>
            <person name="Burkitt-Gray L."/>
            <person name="Ray D.A."/>
            <person name="Sullivan K.A.M."/>
            <person name="Roscito J.G."/>
            <person name="Kirilenko B.M."/>
            <person name="Davalos L.M."/>
            <person name="Corthals A.P."/>
            <person name="Power M.L."/>
            <person name="Jones G."/>
            <person name="Ransome R.D."/>
            <person name="Dechmann D.K.N."/>
            <person name="Locatelli A.G."/>
            <person name="Puechmaille S.J."/>
            <person name="Fedrigo O."/>
            <person name="Jarvis E.D."/>
            <person name="Hiller M."/>
            <person name="Vernes S.C."/>
            <person name="Myers E.W."/>
            <person name="Teeling E.C."/>
        </authorList>
    </citation>
    <scope>NUCLEOTIDE SEQUENCE [LARGE SCALE GENOMIC DNA]</scope>
    <source>
        <strain evidence="3">MMyoMyo1</strain>
        <tissue evidence="3">Flight muscle</tissue>
    </source>
</reference>
<comment type="caution">
    <text evidence="3">The sequence shown here is derived from an EMBL/GenBank/DDBJ whole genome shotgun (WGS) entry which is preliminary data.</text>
</comment>
<dbReference type="PANTHER" id="PTHR45653:SF7">
    <property type="entry name" value="DEDICATOR OF CYTOKINESIS PROTEIN 4"/>
    <property type="match status" value="1"/>
</dbReference>
<dbReference type="InterPro" id="IPR027357">
    <property type="entry name" value="DOCKER_dom"/>
</dbReference>
<dbReference type="GO" id="GO:0005886">
    <property type="term" value="C:plasma membrane"/>
    <property type="evidence" value="ECO:0007669"/>
    <property type="project" value="TreeGrafter"/>
</dbReference>
<dbReference type="PANTHER" id="PTHR45653">
    <property type="entry name" value="DEDICATOR OF CYTOKINESIS"/>
    <property type="match status" value="1"/>
</dbReference>
<evidence type="ECO:0000256" key="1">
    <source>
        <dbReference type="PROSITE-ProRule" id="PRU00984"/>
    </source>
</evidence>
<sequence>MERLLDYRDCMRVGEVDGKKIGCTVSLLNFYKTELNKEEMYIRYIHKLYDLHLKAQNFTEAAYTLLLYDELLEWSDRPLREFLSYPTQTEWQRKEHLHLAIIQNFDRGKCWENGIVLCRKIAEQYESYYDYRNLSKMRVRQGAGRVLSTRGVLCCELPHLTLCLAPRHASGEDRTGFPRLPSSRAEKPLIALWRFEEDTTVSPGRGQRSTAFLISGPHQKVYFCRSDQKQQCDFDSFTPDGCCCVDCCHFRIGQSEGKRSVALTTEAGVAGLAVLAALGWKIADLG</sequence>
<dbReference type="PROSITE" id="PS51651">
    <property type="entry name" value="DOCKER"/>
    <property type="match status" value="1"/>
</dbReference>
<evidence type="ECO:0000313" key="4">
    <source>
        <dbReference type="Proteomes" id="UP000527355"/>
    </source>
</evidence>
<organism evidence="3 4">
    <name type="scientific">Myotis myotis</name>
    <name type="common">Greater mouse-eared bat</name>
    <name type="synonym">Vespertilio myotis</name>
    <dbReference type="NCBI Taxonomy" id="51298"/>
    <lineage>
        <taxon>Eukaryota</taxon>
        <taxon>Metazoa</taxon>
        <taxon>Chordata</taxon>
        <taxon>Craniata</taxon>
        <taxon>Vertebrata</taxon>
        <taxon>Euteleostomi</taxon>
        <taxon>Mammalia</taxon>
        <taxon>Eutheria</taxon>
        <taxon>Laurasiatheria</taxon>
        <taxon>Chiroptera</taxon>
        <taxon>Yangochiroptera</taxon>
        <taxon>Vespertilionidae</taxon>
        <taxon>Myotis</taxon>
    </lineage>
</organism>
<evidence type="ECO:0000259" key="2">
    <source>
        <dbReference type="PROSITE" id="PS51651"/>
    </source>
</evidence>
<dbReference type="GO" id="GO:0005085">
    <property type="term" value="F:guanyl-nucleotide exchange factor activity"/>
    <property type="evidence" value="ECO:0007669"/>
    <property type="project" value="InterPro"/>
</dbReference>
<dbReference type="GO" id="GO:0060326">
    <property type="term" value="P:cell chemotaxis"/>
    <property type="evidence" value="ECO:0007669"/>
    <property type="project" value="TreeGrafter"/>
</dbReference>
<protein>
    <submittedName>
        <fullName evidence="3">Dedicator of cytokinesis 4</fullName>
    </submittedName>
</protein>
<dbReference type="Proteomes" id="UP000527355">
    <property type="component" value="Unassembled WGS sequence"/>
</dbReference>
<gene>
    <name evidence="3" type="ORF">mMyoMyo1_004054</name>
</gene>
<dbReference type="GO" id="GO:0005737">
    <property type="term" value="C:cytoplasm"/>
    <property type="evidence" value="ECO:0007669"/>
    <property type="project" value="TreeGrafter"/>
</dbReference>
<dbReference type="Gene3D" id="1.25.40.410">
    <property type="match status" value="1"/>
</dbReference>
<dbReference type="EMBL" id="JABWUV010000011">
    <property type="protein sequence ID" value="KAF6319385.1"/>
    <property type="molecule type" value="Genomic_DNA"/>
</dbReference>
<evidence type="ECO:0000313" key="3">
    <source>
        <dbReference type="EMBL" id="KAF6319385.1"/>
    </source>
</evidence>
<dbReference type="FunFam" id="1.25.40.410:FF:000003">
    <property type="entry name" value="Dedicator of cytokinesis protein 4"/>
    <property type="match status" value="1"/>
</dbReference>
<name>A0A7J7V2K2_MYOMY</name>
<keyword evidence="4" id="KW-1185">Reference proteome</keyword>